<evidence type="ECO:0000313" key="3">
    <source>
        <dbReference type="Proteomes" id="UP000548304"/>
    </source>
</evidence>
<reference evidence="2 3" key="1">
    <citation type="submission" date="2020-07" db="EMBL/GenBank/DDBJ databases">
        <title>Genomic Encyclopedia of Type Strains, Phase III (KMG-III): the genomes of soil and plant-associated and newly described type strains.</title>
        <authorList>
            <person name="Whitman W."/>
        </authorList>
    </citation>
    <scope>NUCLEOTIDE SEQUENCE [LARGE SCALE GENOMIC DNA]</scope>
    <source>
        <strain evidence="2 3">CECT 8576</strain>
    </source>
</reference>
<keyword evidence="3" id="KW-1185">Reference proteome</keyword>
<evidence type="ECO:0000313" key="2">
    <source>
        <dbReference type="EMBL" id="NYH80622.1"/>
    </source>
</evidence>
<dbReference type="AlphaFoldDB" id="A0A852Z3P4"/>
<dbReference type="Gene3D" id="1.10.10.10">
    <property type="entry name" value="Winged helix-like DNA-binding domain superfamily/Winged helix DNA-binding domain"/>
    <property type="match status" value="1"/>
</dbReference>
<gene>
    <name evidence="2" type="ORF">FHR84_003988</name>
</gene>
<feature type="domain" description="HTH marR-type" evidence="1">
    <location>
        <begin position="4"/>
        <end position="136"/>
    </location>
</feature>
<dbReference type="RefSeq" id="WP_179536960.1">
    <property type="nucleotide sequence ID" value="NZ_JACBYW010000008.1"/>
</dbReference>
<dbReference type="SMART" id="SM00347">
    <property type="entry name" value="HTH_MARR"/>
    <property type="match status" value="1"/>
</dbReference>
<organism evidence="2 3">
    <name type="scientific">Actinopolyspora biskrensis</name>
    <dbReference type="NCBI Taxonomy" id="1470178"/>
    <lineage>
        <taxon>Bacteria</taxon>
        <taxon>Bacillati</taxon>
        <taxon>Actinomycetota</taxon>
        <taxon>Actinomycetes</taxon>
        <taxon>Actinopolysporales</taxon>
        <taxon>Actinopolysporaceae</taxon>
        <taxon>Actinopolyspora</taxon>
    </lineage>
</organism>
<dbReference type="GO" id="GO:0003700">
    <property type="term" value="F:DNA-binding transcription factor activity"/>
    <property type="evidence" value="ECO:0007669"/>
    <property type="project" value="InterPro"/>
</dbReference>
<dbReference type="Pfam" id="PF01047">
    <property type="entry name" value="MarR"/>
    <property type="match status" value="1"/>
</dbReference>
<dbReference type="SUPFAM" id="SSF46785">
    <property type="entry name" value="Winged helix' DNA-binding domain"/>
    <property type="match status" value="1"/>
</dbReference>
<dbReference type="InterPro" id="IPR039422">
    <property type="entry name" value="MarR/SlyA-like"/>
</dbReference>
<dbReference type="GO" id="GO:0006950">
    <property type="term" value="P:response to stress"/>
    <property type="evidence" value="ECO:0007669"/>
    <property type="project" value="TreeGrafter"/>
</dbReference>
<dbReference type="InterPro" id="IPR036388">
    <property type="entry name" value="WH-like_DNA-bd_sf"/>
</dbReference>
<keyword evidence="2" id="KW-0238">DNA-binding</keyword>
<name>A0A852Z3P4_9ACTN</name>
<dbReference type="EMBL" id="JACBYW010000008">
    <property type="protein sequence ID" value="NYH80622.1"/>
    <property type="molecule type" value="Genomic_DNA"/>
</dbReference>
<evidence type="ECO:0000259" key="1">
    <source>
        <dbReference type="PROSITE" id="PS50995"/>
    </source>
</evidence>
<dbReference type="GO" id="GO:0003677">
    <property type="term" value="F:DNA binding"/>
    <property type="evidence" value="ECO:0007669"/>
    <property type="project" value="UniProtKB-KW"/>
</dbReference>
<accession>A0A852Z3P4</accession>
<protein>
    <submittedName>
        <fullName evidence="2">DNA-binding MarR family transcriptional regulator</fullName>
    </submittedName>
</protein>
<dbReference type="PANTHER" id="PTHR33164">
    <property type="entry name" value="TRANSCRIPTIONAL REGULATOR, MARR FAMILY"/>
    <property type="match status" value="1"/>
</dbReference>
<proteinExistence type="predicted"/>
<dbReference type="InterPro" id="IPR000835">
    <property type="entry name" value="HTH_MarR-typ"/>
</dbReference>
<comment type="caution">
    <text evidence="2">The sequence shown here is derived from an EMBL/GenBank/DDBJ whole genome shotgun (WGS) entry which is preliminary data.</text>
</comment>
<dbReference type="PROSITE" id="PS50995">
    <property type="entry name" value="HTH_MARR_2"/>
    <property type="match status" value="1"/>
</dbReference>
<dbReference type="PANTHER" id="PTHR33164:SF43">
    <property type="entry name" value="HTH-TYPE TRANSCRIPTIONAL REPRESSOR YETL"/>
    <property type="match status" value="1"/>
</dbReference>
<dbReference type="Proteomes" id="UP000548304">
    <property type="component" value="Unassembled WGS sequence"/>
</dbReference>
<sequence>MDIATSLSRLLGPLRRAVLRSTRAAGELPDLPEAQIELLRALSAEGPMGTKATAERLRTSPATVSNLVRTMSSAGLIDRQTSRSDLRTVNLSVTTTAQQLLDRYDTASRTTLEQAMAGLSAEDRDALVRAVPALERLTAELDSHSAHKPGSAGRAEE</sequence>
<dbReference type="InterPro" id="IPR036390">
    <property type="entry name" value="WH_DNA-bd_sf"/>
</dbReference>